<evidence type="ECO:0000313" key="18">
    <source>
        <dbReference type="Proteomes" id="UP000218775"/>
    </source>
</evidence>
<evidence type="ECO:0000256" key="1">
    <source>
        <dbReference type="ARBA" id="ARBA00004141"/>
    </source>
</evidence>
<evidence type="ECO:0000256" key="15">
    <source>
        <dbReference type="ARBA" id="ARBA00049902"/>
    </source>
</evidence>
<dbReference type="PANTHER" id="PTHR30474:SF2">
    <property type="entry name" value="PEPTIDOGLYCAN GLYCOSYLTRANSFERASE FTSW-RELATED"/>
    <property type="match status" value="1"/>
</dbReference>
<reference evidence="18" key="1">
    <citation type="submission" date="2017-08" db="EMBL/GenBank/DDBJ databases">
        <title>A dynamic microbial community with high functional redundancy inhabits the cold, oxic subseafloor aquifer.</title>
        <authorList>
            <person name="Tully B.J."/>
            <person name="Wheat C.G."/>
            <person name="Glazer B.T."/>
            <person name="Huber J.A."/>
        </authorList>
    </citation>
    <scope>NUCLEOTIDE SEQUENCE [LARGE SCALE GENOMIC DNA]</scope>
</reference>
<accession>A0A2A4X1Z5</accession>
<keyword evidence="17" id="KW-0132">Cell division</keyword>
<keyword evidence="2" id="KW-0328">Glycosyltransferase</keyword>
<evidence type="ECO:0000256" key="3">
    <source>
        <dbReference type="ARBA" id="ARBA00022679"/>
    </source>
</evidence>
<keyword evidence="3" id="KW-0808">Transferase</keyword>
<evidence type="ECO:0000256" key="12">
    <source>
        <dbReference type="ARBA" id="ARBA00041185"/>
    </source>
</evidence>
<dbReference type="EMBL" id="NVUK01000025">
    <property type="protein sequence ID" value="PCI76712.1"/>
    <property type="molecule type" value="Genomic_DNA"/>
</dbReference>
<dbReference type="Proteomes" id="UP000218775">
    <property type="component" value="Unassembled WGS sequence"/>
</dbReference>
<sequence>MGKKAVFPLLLSVLLLFSIGMLMVFNTTSAEVIDANLGGNTYHAFFKQVSFALFSALFAVAITVCGWQQVMKYIPLIYFITLVLLVLVFIPGIGGQVNGAYRWIRIAGFSFQPSELMKLAMPLYFIELFTAESSFTIKRFYKIAALFSFPLLLIFLEPDNGTVFIILLAMMALVFLCRVPLRYWLLPLASALFIGAVFAWQMPHVKRRVAVYLHPEKDIYGKGHQPYQAKIATGSGQLYGKGFGKSLQKLNYLPEARSDYIAAIFAEEFGFLGVLFIILLYVTLAISGFFIALRADCLKSFLVVSIIIFLITIQAFLNLGVVSGLLPSKGTNLPFFSQGGSSLWVNTAALMLVYSIAKKPKRHRDTQEEGII</sequence>
<evidence type="ECO:0000256" key="13">
    <source>
        <dbReference type="ARBA" id="ARBA00041418"/>
    </source>
</evidence>
<evidence type="ECO:0000256" key="11">
    <source>
        <dbReference type="ARBA" id="ARBA00038053"/>
    </source>
</evidence>
<keyword evidence="7 16" id="KW-1133">Transmembrane helix</keyword>
<keyword evidence="8 16" id="KW-0472">Membrane</keyword>
<keyword evidence="17" id="KW-0131">Cell cycle</keyword>
<dbReference type="InterPro" id="IPR001182">
    <property type="entry name" value="FtsW/RodA"/>
</dbReference>
<feature type="transmembrane region" description="Helical" evidence="16">
    <location>
        <begin position="300"/>
        <end position="321"/>
    </location>
</feature>
<evidence type="ECO:0000313" key="17">
    <source>
        <dbReference type="EMBL" id="PCI76712.1"/>
    </source>
</evidence>
<evidence type="ECO:0000256" key="6">
    <source>
        <dbReference type="ARBA" id="ARBA00022984"/>
    </source>
</evidence>
<proteinExistence type="inferred from homology"/>
<keyword evidence="4 16" id="KW-0812">Transmembrane</keyword>
<dbReference type="PANTHER" id="PTHR30474">
    <property type="entry name" value="CELL CYCLE PROTEIN"/>
    <property type="match status" value="1"/>
</dbReference>
<feature type="transmembrane region" description="Helical" evidence="16">
    <location>
        <begin position="76"/>
        <end position="94"/>
    </location>
</feature>
<evidence type="ECO:0000256" key="2">
    <source>
        <dbReference type="ARBA" id="ARBA00022676"/>
    </source>
</evidence>
<comment type="caution">
    <text evidence="17">The sequence shown here is derived from an EMBL/GenBank/DDBJ whole genome shotgun (WGS) entry which is preliminary data.</text>
</comment>
<dbReference type="EC" id="2.4.99.28" evidence="14"/>
<evidence type="ECO:0000256" key="14">
    <source>
        <dbReference type="ARBA" id="ARBA00044770"/>
    </source>
</evidence>
<name>A0A2A4X1Z5_UNCAE</name>
<dbReference type="GO" id="GO:0008360">
    <property type="term" value="P:regulation of cell shape"/>
    <property type="evidence" value="ECO:0007669"/>
    <property type="project" value="UniProtKB-KW"/>
</dbReference>
<feature type="transmembrane region" description="Helical" evidence="16">
    <location>
        <begin position="341"/>
        <end position="357"/>
    </location>
</feature>
<organism evidence="17 18">
    <name type="scientific">Aerophobetes bacterium</name>
    <dbReference type="NCBI Taxonomy" id="2030807"/>
    <lineage>
        <taxon>Bacteria</taxon>
        <taxon>Candidatus Aerophobota</taxon>
    </lineage>
</organism>
<evidence type="ECO:0000256" key="4">
    <source>
        <dbReference type="ARBA" id="ARBA00022692"/>
    </source>
</evidence>
<keyword evidence="5" id="KW-0133">Cell shape</keyword>
<evidence type="ECO:0000256" key="7">
    <source>
        <dbReference type="ARBA" id="ARBA00022989"/>
    </source>
</evidence>
<dbReference type="GO" id="GO:0008955">
    <property type="term" value="F:peptidoglycan glycosyltransferase activity"/>
    <property type="evidence" value="ECO:0007669"/>
    <property type="project" value="UniProtKB-EC"/>
</dbReference>
<evidence type="ECO:0000256" key="5">
    <source>
        <dbReference type="ARBA" id="ARBA00022960"/>
    </source>
</evidence>
<dbReference type="GO" id="GO:0051301">
    <property type="term" value="P:cell division"/>
    <property type="evidence" value="ECO:0007669"/>
    <property type="project" value="UniProtKB-KW"/>
</dbReference>
<dbReference type="GO" id="GO:0009252">
    <property type="term" value="P:peptidoglycan biosynthetic process"/>
    <property type="evidence" value="ECO:0007669"/>
    <property type="project" value="UniProtKB-KW"/>
</dbReference>
<comment type="similarity">
    <text evidence="11">Belongs to the SEDS family. FtsW subfamily.</text>
</comment>
<feature type="transmembrane region" description="Helical" evidence="16">
    <location>
        <begin position="184"/>
        <end position="202"/>
    </location>
</feature>
<feature type="transmembrane region" description="Helical" evidence="16">
    <location>
        <begin position="45"/>
        <end position="64"/>
    </location>
</feature>
<dbReference type="Pfam" id="PF01098">
    <property type="entry name" value="FTSW_RODA_SPOVE"/>
    <property type="match status" value="1"/>
</dbReference>
<dbReference type="GO" id="GO:0015648">
    <property type="term" value="F:lipid-linked peptidoglycan transporter activity"/>
    <property type="evidence" value="ECO:0007669"/>
    <property type="project" value="TreeGrafter"/>
</dbReference>
<feature type="transmembrane region" description="Helical" evidence="16">
    <location>
        <begin position="269"/>
        <end position="293"/>
    </location>
</feature>
<evidence type="ECO:0000256" key="10">
    <source>
        <dbReference type="ARBA" id="ARBA00033270"/>
    </source>
</evidence>
<dbReference type="AlphaFoldDB" id="A0A2A4X1Z5"/>
<feature type="transmembrane region" description="Helical" evidence="16">
    <location>
        <begin position="162"/>
        <end position="179"/>
    </location>
</feature>
<protein>
    <recommendedName>
        <fullName evidence="12">Probable peptidoglycan glycosyltransferase FtsW</fullName>
        <ecNumber evidence="14">2.4.99.28</ecNumber>
    </recommendedName>
    <alternativeName>
        <fullName evidence="13">Cell division protein FtsW</fullName>
    </alternativeName>
    <alternativeName>
        <fullName evidence="10">Cell wall polymerase</fullName>
    </alternativeName>
    <alternativeName>
        <fullName evidence="9">Peptidoglycan polymerase</fullName>
    </alternativeName>
</protein>
<evidence type="ECO:0000256" key="16">
    <source>
        <dbReference type="SAM" id="Phobius"/>
    </source>
</evidence>
<keyword evidence="6" id="KW-0573">Peptidoglycan synthesis</keyword>
<dbReference type="GO" id="GO:0005886">
    <property type="term" value="C:plasma membrane"/>
    <property type="evidence" value="ECO:0007669"/>
    <property type="project" value="TreeGrafter"/>
</dbReference>
<gene>
    <name evidence="17" type="ORF">COB21_04085</name>
</gene>
<evidence type="ECO:0000256" key="8">
    <source>
        <dbReference type="ARBA" id="ARBA00023136"/>
    </source>
</evidence>
<evidence type="ECO:0000256" key="9">
    <source>
        <dbReference type="ARBA" id="ARBA00032370"/>
    </source>
</evidence>
<comment type="subcellular location">
    <subcellularLocation>
        <location evidence="1">Membrane</location>
        <topology evidence="1">Multi-pass membrane protein</topology>
    </subcellularLocation>
</comment>
<comment type="catalytic activity">
    <reaction evidence="15">
        <text>[GlcNAc-(1-&gt;4)-Mur2Ac(oyl-L-Ala-gamma-D-Glu-L-Lys-D-Ala-D-Ala)](n)-di-trans,octa-cis-undecaprenyl diphosphate + beta-D-GlcNAc-(1-&gt;4)-Mur2Ac(oyl-L-Ala-gamma-D-Glu-L-Lys-D-Ala-D-Ala)-di-trans,octa-cis-undecaprenyl diphosphate = [GlcNAc-(1-&gt;4)-Mur2Ac(oyl-L-Ala-gamma-D-Glu-L-Lys-D-Ala-D-Ala)](n+1)-di-trans,octa-cis-undecaprenyl diphosphate + di-trans,octa-cis-undecaprenyl diphosphate + H(+)</text>
        <dbReference type="Rhea" id="RHEA:23708"/>
        <dbReference type="Rhea" id="RHEA-COMP:9602"/>
        <dbReference type="Rhea" id="RHEA-COMP:9603"/>
        <dbReference type="ChEBI" id="CHEBI:15378"/>
        <dbReference type="ChEBI" id="CHEBI:58405"/>
        <dbReference type="ChEBI" id="CHEBI:60033"/>
        <dbReference type="ChEBI" id="CHEBI:78435"/>
        <dbReference type="EC" id="2.4.99.28"/>
    </reaction>
</comment>
<dbReference type="GO" id="GO:0032153">
    <property type="term" value="C:cell division site"/>
    <property type="evidence" value="ECO:0007669"/>
    <property type="project" value="TreeGrafter"/>
</dbReference>